<accession>A0AAD8AK50</accession>
<evidence type="ECO:0000313" key="2">
    <source>
        <dbReference type="Proteomes" id="UP001233999"/>
    </source>
</evidence>
<dbReference type="AlphaFoldDB" id="A0AAD8AK50"/>
<reference evidence="1" key="1">
    <citation type="journal article" date="2023" name="IScience">
        <title>Live-bearing cockroach genome reveals convergent evolutionary mechanisms linked to viviparity in insects and beyond.</title>
        <authorList>
            <person name="Fouks B."/>
            <person name="Harrison M.C."/>
            <person name="Mikhailova A.A."/>
            <person name="Marchal E."/>
            <person name="English S."/>
            <person name="Carruthers M."/>
            <person name="Jennings E.C."/>
            <person name="Chiamaka E.L."/>
            <person name="Frigard R.A."/>
            <person name="Pippel M."/>
            <person name="Attardo G.M."/>
            <person name="Benoit J.B."/>
            <person name="Bornberg-Bauer E."/>
            <person name="Tobe S.S."/>
        </authorList>
    </citation>
    <scope>NUCLEOTIDE SEQUENCE</scope>
    <source>
        <strain evidence="1">Stay&amp;Tobe</strain>
    </source>
</reference>
<reference evidence="1" key="2">
    <citation type="submission" date="2023-05" db="EMBL/GenBank/DDBJ databases">
        <authorList>
            <person name="Fouks B."/>
        </authorList>
    </citation>
    <scope>NUCLEOTIDE SEQUENCE</scope>
    <source>
        <strain evidence="1">Stay&amp;Tobe</strain>
        <tissue evidence="1">Testes</tissue>
    </source>
</reference>
<gene>
    <name evidence="1" type="ORF">L9F63_009492</name>
</gene>
<sequence length="61" mass="7223">PSSILLYPSPTPSSYLFQMRSRLFHPSAFHTKRHQGYFTEYCKTYIQVGGCQFKQFLNSHY</sequence>
<dbReference type="EMBL" id="JASPKZ010000442">
    <property type="protein sequence ID" value="KAJ9600210.1"/>
    <property type="molecule type" value="Genomic_DNA"/>
</dbReference>
<evidence type="ECO:0000313" key="1">
    <source>
        <dbReference type="EMBL" id="KAJ9600210.1"/>
    </source>
</evidence>
<keyword evidence="2" id="KW-1185">Reference proteome</keyword>
<feature type="non-terminal residue" evidence="1">
    <location>
        <position position="61"/>
    </location>
</feature>
<comment type="caution">
    <text evidence="1">The sequence shown here is derived from an EMBL/GenBank/DDBJ whole genome shotgun (WGS) entry which is preliminary data.</text>
</comment>
<name>A0AAD8AK50_DIPPU</name>
<proteinExistence type="predicted"/>
<organism evidence="1 2">
    <name type="scientific">Diploptera punctata</name>
    <name type="common">Pacific beetle cockroach</name>
    <dbReference type="NCBI Taxonomy" id="6984"/>
    <lineage>
        <taxon>Eukaryota</taxon>
        <taxon>Metazoa</taxon>
        <taxon>Ecdysozoa</taxon>
        <taxon>Arthropoda</taxon>
        <taxon>Hexapoda</taxon>
        <taxon>Insecta</taxon>
        <taxon>Pterygota</taxon>
        <taxon>Neoptera</taxon>
        <taxon>Polyneoptera</taxon>
        <taxon>Dictyoptera</taxon>
        <taxon>Blattodea</taxon>
        <taxon>Blaberoidea</taxon>
        <taxon>Blaberidae</taxon>
        <taxon>Diplopterinae</taxon>
        <taxon>Diploptera</taxon>
    </lineage>
</organism>
<protein>
    <submittedName>
        <fullName evidence="1">Uncharacterized protein</fullName>
    </submittedName>
</protein>
<dbReference type="Proteomes" id="UP001233999">
    <property type="component" value="Unassembled WGS sequence"/>
</dbReference>
<feature type="non-terminal residue" evidence="1">
    <location>
        <position position="1"/>
    </location>
</feature>